<keyword evidence="5" id="KW-1185">Reference proteome</keyword>
<feature type="transmembrane region" description="Helical" evidence="1">
    <location>
        <begin position="263"/>
        <end position="288"/>
    </location>
</feature>
<dbReference type="EMBL" id="JAUORK010000017">
    <property type="protein sequence ID" value="MDO6672933.1"/>
    <property type="molecule type" value="Genomic_DNA"/>
</dbReference>
<dbReference type="NCBIfam" id="TIGR00791">
    <property type="entry name" value="gntP"/>
    <property type="match status" value="1"/>
</dbReference>
<evidence type="ECO:0000313" key="5">
    <source>
        <dbReference type="Proteomes" id="UP001229025"/>
    </source>
</evidence>
<dbReference type="Pfam" id="PF02447">
    <property type="entry name" value="GntP_permease"/>
    <property type="match status" value="1"/>
</dbReference>
<feature type="transmembrane region" description="Helical" evidence="1">
    <location>
        <begin position="427"/>
        <end position="451"/>
    </location>
</feature>
<protein>
    <submittedName>
        <fullName evidence="3">Gluconate:H+ symporter</fullName>
    </submittedName>
</protein>
<dbReference type="GO" id="GO:0015128">
    <property type="term" value="F:gluconate transmembrane transporter activity"/>
    <property type="evidence" value="ECO:0007669"/>
    <property type="project" value="InterPro"/>
</dbReference>
<feature type="transmembrane region" description="Helical" evidence="1">
    <location>
        <begin position="389"/>
        <end position="407"/>
    </location>
</feature>
<dbReference type="GeneID" id="97327471"/>
<feature type="transmembrane region" description="Helical" evidence="1">
    <location>
        <begin position="104"/>
        <end position="134"/>
    </location>
</feature>
<feature type="transmembrane region" description="Helical" evidence="1">
    <location>
        <begin position="309"/>
        <end position="328"/>
    </location>
</feature>
<feature type="transmembrane region" description="Helical" evidence="1">
    <location>
        <begin position="141"/>
        <end position="159"/>
    </location>
</feature>
<comment type="caution">
    <text evidence="3">The sequence shown here is derived from an EMBL/GenBank/DDBJ whole genome shotgun (WGS) entry which is preliminary data.</text>
</comment>
<sequence length="452" mass="47076">MSPDSTLVLAALGGILLLLYLVMRLRLHAFVALLVVSLGVGLATGMQPDAIIDSVTNGMGNTLGFVATVVGLGAMFGKMLEVSGGVDRMANTLLGRFGTSRSQWALALTGFLVAIPVFLDVAFIILVPLVYALARRSGRSLLYYGIPLLAGLAVTHSFIPPTPGPIAVAKLIGADLGYVILFGALCGLPAMIVAGPIFGRFIAARIDARIPDYMENTGSVMSDEEVNQRAPGFGLILSIVLLPLALIVLNTVSGFLFGDDSPLVGWLGFLGHPFVALSLATLMAFTLLGTRRGMTREQVMEVATKALEPAGIIILVTGAGGVFKQMLIDSGVGDVLGNLMADSNLPPILLAFLIATAVRVIQGSATVAMITAAGLMAPVIDTLALSGPVLGLVVIAIASGATVLSHVNDSGFWLVSRYFGLTEKETLKSWTVMETLIGVIGVCMALLIGLFI</sequence>
<organism evidence="3 4">
    <name type="scientific">Cobetia amphilecti</name>
    <dbReference type="NCBI Taxonomy" id="1055104"/>
    <lineage>
        <taxon>Bacteria</taxon>
        <taxon>Pseudomonadati</taxon>
        <taxon>Pseudomonadota</taxon>
        <taxon>Gammaproteobacteria</taxon>
        <taxon>Oceanospirillales</taxon>
        <taxon>Halomonadaceae</taxon>
        <taxon>Cobetia</taxon>
    </lineage>
</organism>
<keyword evidence="1" id="KW-0812">Transmembrane</keyword>
<evidence type="ECO:0000313" key="4">
    <source>
        <dbReference type="Proteomes" id="UP001170481"/>
    </source>
</evidence>
<feature type="transmembrane region" description="Helical" evidence="1">
    <location>
        <begin position="7"/>
        <end position="23"/>
    </location>
</feature>
<dbReference type="PIRSF" id="PIRSF002746">
    <property type="entry name" value="Gluconate_transporter"/>
    <property type="match status" value="1"/>
</dbReference>
<gene>
    <name evidence="3" type="ORF">Q4535_12495</name>
    <name evidence="2" type="ORF">QLT01_13575</name>
</gene>
<name>A0AAP4U2T4_9GAMM</name>
<dbReference type="Proteomes" id="UP001170481">
    <property type="component" value="Unassembled WGS sequence"/>
</dbReference>
<feature type="transmembrane region" description="Helical" evidence="1">
    <location>
        <begin position="235"/>
        <end position="257"/>
    </location>
</feature>
<dbReference type="AlphaFoldDB" id="A0AAP4U2T4"/>
<dbReference type="RefSeq" id="WP_043334321.1">
    <property type="nucleotide sequence ID" value="NZ_CANLSP010000008.1"/>
</dbReference>
<feature type="transmembrane region" description="Helical" evidence="1">
    <location>
        <begin position="348"/>
        <end position="377"/>
    </location>
</feature>
<accession>A0AAP4U2T4</accession>
<evidence type="ECO:0000313" key="3">
    <source>
        <dbReference type="EMBL" id="MDO6672933.1"/>
    </source>
</evidence>
<reference evidence="2" key="1">
    <citation type="submission" date="2023-04" db="EMBL/GenBank/DDBJ databases">
        <authorList>
            <person name="Otstavnykh N."/>
            <person name="Seitkalieva A."/>
            <person name="Bystritskaya E."/>
        </authorList>
    </citation>
    <scope>NUCLEOTIDE SEQUENCE</scope>
    <source>
        <strain evidence="2">NRIC 0815</strain>
    </source>
</reference>
<dbReference type="EMBL" id="JASCSA010000011">
    <property type="protein sequence ID" value="MDI5885379.1"/>
    <property type="molecule type" value="Genomic_DNA"/>
</dbReference>
<dbReference type="Proteomes" id="UP001229025">
    <property type="component" value="Unassembled WGS sequence"/>
</dbReference>
<evidence type="ECO:0000256" key="1">
    <source>
        <dbReference type="SAM" id="Phobius"/>
    </source>
</evidence>
<reference evidence="2" key="4">
    <citation type="submission" date="2024-05" db="EMBL/GenBank/DDBJ databases">
        <title>Genome-based characterization of strain KMM 296 and proposal for reclassification of Cobetia litoralis and Cobetia pacifica, and emended description of the species Cobetia amphilecti and Cobetia marina.</title>
        <authorList>
            <person name="Balabanova L."/>
            <person name="Nedashkovskaya O."/>
        </authorList>
    </citation>
    <scope>NUCLEOTIDE SEQUENCE</scope>
    <source>
        <strain evidence="2">NRIC 0815</strain>
    </source>
</reference>
<feature type="transmembrane region" description="Helical" evidence="1">
    <location>
        <begin position="29"/>
        <end position="46"/>
    </location>
</feature>
<proteinExistence type="predicted"/>
<feature type="transmembrane region" description="Helical" evidence="1">
    <location>
        <begin position="179"/>
        <end position="199"/>
    </location>
</feature>
<reference evidence="5" key="3">
    <citation type="submission" date="2023-07" db="EMBL/GenBank/DDBJ databases">
        <title>Genome-based characterization of strain KMM 296 and proposal for reclassification of Cobetia litoralis and Cobetia pacifica, and emended description of the species Cobetia amphilecti and Cobetia marina.</title>
        <authorList>
            <person name="Balabanova L."/>
            <person name="Nedashkovskaya O."/>
        </authorList>
    </citation>
    <scope>NUCLEOTIDE SEQUENCE [LARGE SCALE GENOMIC DNA]</scope>
    <source>
        <strain evidence="5">NRIC 0815</strain>
    </source>
</reference>
<keyword evidence="1" id="KW-1133">Transmembrane helix</keyword>
<reference evidence="3" key="2">
    <citation type="submission" date="2023-07" db="EMBL/GenBank/DDBJ databases">
        <title>Genome content predicts the carbon catabolic preferences of heterotrophic bacteria.</title>
        <authorList>
            <person name="Gralka M."/>
        </authorList>
    </citation>
    <scope>NUCLEOTIDE SEQUENCE</scope>
    <source>
        <strain evidence="3">C2R13</strain>
    </source>
</reference>
<evidence type="ECO:0000313" key="2">
    <source>
        <dbReference type="EMBL" id="MDI5885379.1"/>
    </source>
</evidence>
<keyword evidence="1" id="KW-0472">Membrane</keyword>
<dbReference type="InterPro" id="IPR003474">
    <property type="entry name" value="Glcn_transporter"/>
</dbReference>
<dbReference type="GO" id="GO:0005886">
    <property type="term" value="C:plasma membrane"/>
    <property type="evidence" value="ECO:0007669"/>
    <property type="project" value="TreeGrafter"/>
</dbReference>
<dbReference type="PANTHER" id="PTHR30354:SF8">
    <property type="entry name" value="LOW-AFFINITY GLUCONATE TRANSPORTER"/>
    <property type="match status" value="1"/>
</dbReference>
<dbReference type="PANTHER" id="PTHR30354">
    <property type="entry name" value="GNT FAMILY GLUCONATE TRANSPORTER"/>
    <property type="match status" value="1"/>
</dbReference>